<dbReference type="InterPro" id="IPR011989">
    <property type="entry name" value="ARM-like"/>
</dbReference>
<reference evidence="11 12" key="1">
    <citation type="journal article" date="2016" name="Mol. Biol. Evol.">
        <title>Comparative Genomics of Early-Diverging Mushroom-Forming Fungi Provides Insights into the Origins of Lignocellulose Decay Capabilities.</title>
        <authorList>
            <person name="Nagy L.G."/>
            <person name="Riley R."/>
            <person name="Tritt A."/>
            <person name="Adam C."/>
            <person name="Daum C."/>
            <person name="Floudas D."/>
            <person name="Sun H."/>
            <person name="Yadav J.S."/>
            <person name="Pangilinan J."/>
            <person name="Larsson K.H."/>
            <person name="Matsuura K."/>
            <person name="Barry K."/>
            <person name="Labutti K."/>
            <person name="Kuo R."/>
            <person name="Ohm R.A."/>
            <person name="Bhattacharya S.S."/>
            <person name="Shirouzu T."/>
            <person name="Yoshinaga Y."/>
            <person name="Martin F.M."/>
            <person name="Grigoriev I.V."/>
            <person name="Hibbett D.S."/>
        </authorList>
    </citation>
    <scope>NUCLEOTIDE SEQUENCE [LARGE SCALE GENOMIC DNA]</scope>
    <source>
        <strain evidence="11 12">HHB9708</strain>
    </source>
</reference>
<name>A0A165AHM9_9AGAM</name>
<dbReference type="EMBL" id="KV419394">
    <property type="protein sequence ID" value="KZS99007.1"/>
    <property type="molecule type" value="Genomic_DNA"/>
</dbReference>
<feature type="domain" description="Anaphase-promoting complex subunit 1 middle" evidence="9">
    <location>
        <begin position="751"/>
        <end position="812"/>
    </location>
</feature>
<dbReference type="GO" id="GO:0070979">
    <property type="term" value="P:protein K11-linked ubiquitination"/>
    <property type="evidence" value="ECO:0007669"/>
    <property type="project" value="TreeGrafter"/>
</dbReference>
<protein>
    <submittedName>
        <fullName evidence="11">Uncharacterized protein</fullName>
    </submittedName>
</protein>
<dbReference type="GO" id="GO:0060090">
    <property type="term" value="F:molecular adaptor activity"/>
    <property type="evidence" value="ECO:0007669"/>
    <property type="project" value="TreeGrafter"/>
</dbReference>
<dbReference type="GO" id="GO:0007091">
    <property type="term" value="P:metaphase/anaphase transition of mitotic cell cycle"/>
    <property type="evidence" value="ECO:0007669"/>
    <property type="project" value="TreeGrafter"/>
</dbReference>
<gene>
    <name evidence="11" type="ORF">SISNIDRAFT_545848</name>
</gene>
<dbReference type="Pfam" id="PF21282">
    <property type="entry name" value="APC1_3rd"/>
    <property type="match status" value="1"/>
</dbReference>
<dbReference type="GO" id="GO:0031145">
    <property type="term" value="P:anaphase-promoting complex-dependent catabolic process"/>
    <property type="evidence" value="ECO:0007669"/>
    <property type="project" value="TreeGrafter"/>
</dbReference>
<keyword evidence="3" id="KW-0677">Repeat</keyword>
<sequence>MPEATDYVPSVRLCPTTQDTSSEYFGRLSTQIPTRNLTNLIESDLLRSIRSVIQKSSSPISSQLLDSQSNAEVKLSWSRDAILLTVGGVLSQSWSFREEGQEIQTVCWGWLQSNHRCPSVVERTNVDVPTAEQRGHSRKLLCLFVFFRSVAKLHLEDGTQYTIHLPFLTRSAWPLRPHGVMIQRVVSNLEHRGEQQRHAILPTLFTLTDPSSELKVVSEELPSPHPSTLPSEPPTPAPLNVVEWVADCHSPARLLITTNAITHKITVWTYTLSVSKEDASDTSAIAGGTLSSDNIRRPLISHSITESLPTSRTDASWSPEPDSLTDRMALGTQTVPPKELGASEPRMHSAFSMRRLLDEELPLLDRSSSSNITAVLFNTTEEGRTVKTCLAILCSSHALAIYNVISNSNDFSISLHERSSALSIAPIFSTRNDVADLLVVSPDHSLCLMTRGCERLQLKTTLSKNIENPTPSAGSPVKFVLIRDPTFTAVTVVTGDHQSYRAVLDFRNRDRLTRQCFLTLERVLSSRDFHRLFRTYLCFRANYPRFSEEFEAFKASFVATFRPRDDGEQTSGDSRDYWGQLMSQANTANLHPERTLRYLEFPVKKIRAPRSRVAFDDKILRAITSLHVLAEGAKLSLRFRSDSFKLGAFIHSLASPQTPLWADYWGRRLANFPHAVVPTESRDFDNTTPWLSVPEVNSSLFSQLAGNAESSTRHDSLSTFLSPHSDIPLPHRMRRLFSVYESFGEAGNKEVRQRSEKTVERLVENDFTLEEVDDLPVGIASPIREAMRTCQMNPPGHWPLPAYHLLDRPDLARMSSNGNESMNVARKGFPTRRRLVSELLRGTQFPTSGVASAPSPRSPDDFTAIRFGTDRRLEEASRMLQSSTMPCIKMDEKHMNDHDWTKEQQLYAIRVAERTMALPIGRAIFEFASLSTVNRDSYEVPRLELTVRIQPHNIAVVPEHGKISQESLNWAEFHNGVAAGMKISPSAMKLASSWIAFNKPAELTPEHAGFLFGLGLTGHLKSMLTWHTFTYLTPKHDLTSMGILLGLAAANLGNADRHVTKLLTVHTPALLPKTSVELNIPLLTQASGLIGVGLLYMGTGNRRMAHVTLNEISRKDLAEPSMNNEHREAYALCAGLAFGMTMVGLGASTSGNADLDLIGRLQSLSQGHENVSRPMDPTFDANISSPAATVALTLMFLRTGRRDIADSLLIPHTALGIDRVPPSLLLLRSLGRSVIMWDEIKPTAPWVISQLPESIASAIDRRAEAKSGGDSLELAYCYIVSGCCFAMGLRYAGTAQEDAYATLIHFFDVFSRLTSSNAGTFEHKVKRAAVREALNVISVSLAMVMSGTGEINSLRRFRFSHGHIGPGSKYGSHVATHMAIGFLFLGGGRYTLGQSNSAIACLIASCYPRFPALSSDNKTHLQALRHLWVLAVQPRCLVARDVDSGDVVYLPVKIKVKEGSIMRSSQLISPTLLPDINRLAFIKVDTPRYWPFVLDLAKSSRHSLSIQRNQTLWVKRRTGFLGYGEDPKGNRSIFARAGAASGDASVLECPRLIRKNSNVAQEFRQFISSYSNDDFHLAFADRFCRLDGKEAADDCFQAYAHTVLLECLTLDKPQMVQPHMELHESRVAQNASTYPLQIESLMFATEFYMALYDKRFSGKTDNLERPPLIRQSLLLACSRQVDADLREPILGPQLIRGTHNPLPGSADESGHPHLMHYLLWNSVPNLELIRHVWRRYQLGEDSVSTTTESKRDIPFILYDALSQFSANAVRKWTAASYRDVTGVDLTRSRIMP</sequence>
<evidence type="ECO:0000313" key="11">
    <source>
        <dbReference type="EMBL" id="KZS99007.1"/>
    </source>
</evidence>
<accession>A0A165AHM9</accession>
<dbReference type="InterPro" id="IPR049255">
    <property type="entry name" value="Apc1_N"/>
</dbReference>
<keyword evidence="2" id="KW-0132">Cell division</keyword>
<keyword evidence="5" id="KW-0131">Cell cycle</keyword>
<dbReference type="InterPro" id="IPR046794">
    <property type="entry name" value="Apc1_MidN"/>
</dbReference>
<dbReference type="InterPro" id="IPR024990">
    <property type="entry name" value="Apc1"/>
</dbReference>
<dbReference type="GO" id="GO:0051301">
    <property type="term" value="P:cell division"/>
    <property type="evidence" value="ECO:0007669"/>
    <property type="project" value="UniProtKB-KW"/>
</dbReference>
<evidence type="ECO:0000256" key="4">
    <source>
        <dbReference type="ARBA" id="ARBA00022776"/>
    </source>
</evidence>
<evidence type="ECO:0000256" key="5">
    <source>
        <dbReference type="ARBA" id="ARBA00023306"/>
    </source>
</evidence>
<dbReference type="InterPro" id="IPR041221">
    <property type="entry name" value="APC1_C"/>
</dbReference>
<evidence type="ECO:0000313" key="12">
    <source>
        <dbReference type="Proteomes" id="UP000076722"/>
    </source>
</evidence>
<keyword evidence="4" id="KW-0498">Mitosis</keyword>
<dbReference type="STRING" id="1314777.A0A165AHM9"/>
<dbReference type="Pfam" id="PF12859">
    <property type="entry name" value="ANAPC1"/>
    <property type="match status" value="1"/>
</dbReference>
<feature type="region of interest" description="Disordered" evidence="6">
    <location>
        <begin position="303"/>
        <end position="327"/>
    </location>
</feature>
<dbReference type="Pfam" id="PF18122">
    <property type="entry name" value="APC1_C"/>
    <property type="match status" value="1"/>
</dbReference>
<evidence type="ECO:0000256" key="2">
    <source>
        <dbReference type="ARBA" id="ARBA00022618"/>
    </source>
</evidence>
<feature type="compositionally biased region" description="Polar residues" evidence="6">
    <location>
        <begin position="303"/>
        <end position="316"/>
    </location>
</feature>
<evidence type="ECO:0000259" key="8">
    <source>
        <dbReference type="Pfam" id="PF18122"/>
    </source>
</evidence>
<dbReference type="InterPro" id="IPR048971">
    <property type="entry name" value="Apc1_3rd"/>
</dbReference>
<evidence type="ECO:0000259" key="7">
    <source>
        <dbReference type="Pfam" id="PF12859"/>
    </source>
</evidence>
<comment type="similarity">
    <text evidence="1">Belongs to the APC1 family.</text>
</comment>
<dbReference type="PANTHER" id="PTHR12827">
    <property type="entry name" value="MEIOTIC CHECKPOINT REGULATOR TSG24 FAMILY MEMBER"/>
    <property type="match status" value="1"/>
</dbReference>
<evidence type="ECO:0000256" key="6">
    <source>
        <dbReference type="SAM" id="MobiDB-lite"/>
    </source>
</evidence>
<dbReference type="OrthoDB" id="26401at2759"/>
<keyword evidence="12" id="KW-1185">Reference proteome</keyword>
<dbReference type="Pfam" id="PF20518">
    <property type="entry name" value="Apc1_MidN"/>
    <property type="match status" value="1"/>
</dbReference>
<feature type="domain" description="Anaphase-promoting complex subunit 1 beta-sandwich" evidence="10">
    <location>
        <begin position="1435"/>
        <end position="1517"/>
    </location>
</feature>
<feature type="domain" description="Anaphase-promoting complex subunit 1 N-terminal" evidence="7">
    <location>
        <begin position="66"/>
        <end position="187"/>
    </location>
</feature>
<evidence type="ECO:0000256" key="3">
    <source>
        <dbReference type="ARBA" id="ARBA00022737"/>
    </source>
</evidence>
<evidence type="ECO:0000259" key="10">
    <source>
        <dbReference type="Pfam" id="PF21282"/>
    </source>
</evidence>
<organism evidence="11 12">
    <name type="scientific">Sistotremastrum niveocremeum HHB9708</name>
    <dbReference type="NCBI Taxonomy" id="1314777"/>
    <lineage>
        <taxon>Eukaryota</taxon>
        <taxon>Fungi</taxon>
        <taxon>Dikarya</taxon>
        <taxon>Basidiomycota</taxon>
        <taxon>Agaricomycotina</taxon>
        <taxon>Agaricomycetes</taxon>
        <taxon>Sistotremastrales</taxon>
        <taxon>Sistotremastraceae</taxon>
        <taxon>Sertulicium</taxon>
        <taxon>Sertulicium niveocremeum</taxon>
    </lineage>
</organism>
<dbReference type="GO" id="GO:0005680">
    <property type="term" value="C:anaphase-promoting complex"/>
    <property type="evidence" value="ECO:0007669"/>
    <property type="project" value="InterPro"/>
</dbReference>
<proteinExistence type="inferred from homology"/>
<dbReference type="Proteomes" id="UP000076722">
    <property type="component" value="Unassembled WGS sequence"/>
</dbReference>
<dbReference type="Gene3D" id="1.25.10.10">
    <property type="entry name" value="Leucine-rich Repeat Variant"/>
    <property type="match status" value="2"/>
</dbReference>
<evidence type="ECO:0000259" key="9">
    <source>
        <dbReference type="Pfam" id="PF20518"/>
    </source>
</evidence>
<feature type="domain" description="Anaphase-promoting complex subunit 1 C-terminal" evidence="8">
    <location>
        <begin position="1565"/>
        <end position="1724"/>
    </location>
</feature>
<evidence type="ECO:0000256" key="1">
    <source>
        <dbReference type="ARBA" id="ARBA00010547"/>
    </source>
</evidence>
<dbReference type="PANTHER" id="PTHR12827:SF3">
    <property type="entry name" value="ANAPHASE-PROMOTING COMPLEX SUBUNIT 1"/>
    <property type="match status" value="1"/>
</dbReference>